<reference evidence="8 9" key="1">
    <citation type="journal article" date="2017" name="Int. J. Syst. Evol. Microbiol.">
        <title>Mucilaginibacterpsychrotolerans sp. nov., isolated from peatlands.</title>
        <authorList>
            <person name="Deng Y."/>
            <person name="Shen L."/>
            <person name="Xu B."/>
            <person name="Liu Y."/>
            <person name="Gu Z."/>
            <person name="Liu H."/>
            <person name="Zhou Y."/>
        </authorList>
    </citation>
    <scope>NUCLEOTIDE SEQUENCE [LARGE SCALE GENOMIC DNA]</scope>
    <source>
        <strain evidence="8 9">NH7-4</strain>
    </source>
</reference>
<feature type="transmembrane region" description="Helical" evidence="7">
    <location>
        <begin position="462"/>
        <end position="483"/>
    </location>
</feature>
<dbReference type="RefSeq" id="WP_133236660.1">
    <property type="nucleotide sequence ID" value="NZ_SOZE01000050.1"/>
</dbReference>
<feature type="transmembrane region" description="Helical" evidence="7">
    <location>
        <begin position="166"/>
        <end position="186"/>
    </location>
</feature>
<evidence type="ECO:0000256" key="4">
    <source>
        <dbReference type="ARBA" id="ARBA00022692"/>
    </source>
</evidence>
<organism evidence="8 9">
    <name type="scientific">Mucilaginibacter psychrotolerans</name>
    <dbReference type="NCBI Taxonomy" id="1524096"/>
    <lineage>
        <taxon>Bacteria</taxon>
        <taxon>Pseudomonadati</taxon>
        <taxon>Bacteroidota</taxon>
        <taxon>Sphingobacteriia</taxon>
        <taxon>Sphingobacteriales</taxon>
        <taxon>Sphingobacteriaceae</taxon>
        <taxon>Mucilaginibacter</taxon>
    </lineage>
</organism>
<feature type="transmembrane region" description="Helical" evidence="7">
    <location>
        <begin position="253"/>
        <end position="273"/>
    </location>
</feature>
<feature type="transmembrane region" description="Helical" evidence="7">
    <location>
        <begin position="407"/>
        <end position="427"/>
    </location>
</feature>
<comment type="caution">
    <text evidence="8">The sequence shown here is derived from an EMBL/GenBank/DDBJ whole genome shotgun (WGS) entry which is preliminary data.</text>
</comment>
<gene>
    <name evidence="8" type="ORF">E2R66_26750</name>
</gene>
<evidence type="ECO:0000256" key="1">
    <source>
        <dbReference type="ARBA" id="ARBA00004651"/>
    </source>
</evidence>
<evidence type="ECO:0000256" key="7">
    <source>
        <dbReference type="SAM" id="Phobius"/>
    </source>
</evidence>
<keyword evidence="9" id="KW-1185">Reference proteome</keyword>
<evidence type="ECO:0000313" key="9">
    <source>
        <dbReference type="Proteomes" id="UP000297540"/>
    </source>
</evidence>
<feature type="transmembrane region" description="Helical" evidence="7">
    <location>
        <begin position="63"/>
        <end position="87"/>
    </location>
</feature>
<protein>
    <submittedName>
        <fullName evidence="8">Lipopolysaccharide biosynthesis protein</fullName>
    </submittedName>
</protein>
<evidence type="ECO:0000256" key="3">
    <source>
        <dbReference type="ARBA" id="ARBA00022475"/>
    </source>
</evidence>
<feature type="transmembrane region" description="Helical" evidence="7">
    <location>
        <begin position="313"/>
        <end position="337"/>
    </location>
</feature>
<feature type="transmembrane region" description="Helical" evidence="7">
    <location>
        <begin position="133"/>
        <end position="154"/>
    </location>
</feature>
<sequence>MATTNEPTINCFKEQIEPTAKTDKALIKSGVIWTALQMIVNQSFAFIVKLILIKLLLPSQFGLVGMATVFTGLVQVINDIGVGAALVQRREANLTETHYHTAFWTGVAWSIALYVIIAVGVGPIAASFYNQPYLKFIVPVISIGILFSPVNLVHKAQLTRQMNFKKIAIVDNTSNIIAGCIAIILALSGAGIWALVFNAIATVVIAMPLYYNATKWLPKFQWGKQAFKDIFGFGIYTAGANVFTYCYNNVDYLLIGKLLGASTLGTYTFAFVITDTFRSRIMAVINNVMYPIYGKKQSEPVALKRYYLKVVQINCLLIFPIMLFLVLLGAPFVFYIFGAKWQGAIVPLQILSVSVMFQMIVSGNTALIRGLGKPQLDMKLQILKAAIFVPTLAYATIYYGILGASVAILFNKFLLIVIAQFTFNFLLPVKISSAELLKALYPCLVASAAAIVTYLIGDLLGLHFVFLGLLLFAAYGTVVWFMIGHELKLLLKKAS</sequence>
<keyword evidence="5 7" id="KW-1133">Transmembrane helix</keyword>
<keyword evidence="6 7" id="KW-0472">Membrane</keyword>
<comment type="subcellular location">
    <subcellularLocation>
        <location evidence="1">Cell membrane</location>
        <topology evidence="1">Multi-pass membrane protein</topology>
    </subcellularLocation>
</comment>
<evidence type="ECO:0000256" key="6">
    <source>
        <dbReference type="ARBA" id="ARBA00023136"/>
    </source>
</evidence>
<feature type="transmembrane region" description="Helical" evidence="7">
    <location>
        <begin position="343"/>
        <end position="361"/>
    </location>
</feature>
<dbReference type="PANTHER" id="PTHR30250">
    <property type="entry name" value="PST FAMILY PREDICTED COLANIC ACID TRANSPORTER"/>
    <property type="match status" value="1"/>
</dbReference>
<dbReference type="OrthoDB" id="9770347at2"/>
<dbReference type="InterPro" id="IPR050833">
    <property type="entry name" value="Poly_Biosynth_Transport"/>
</dbReference>
<evidence type="ECO:0000313" key="8">
    <source>
        <dbReference type="EMBL" id="TFF33281.1"/>
    </source>
</evidence>
<evidence type="ECO:0000256" key="2">
    <source>
        <dbReference type="ARBA" id="ARBA00007430"/>
    </source>
</evidence>
<comment type="similarity">
    <text evidence="2">Belongs to the polysaccharide synthase family.</text>
</comment>
<proteinExistence type="inferred from homology"/>
<dbReference type="EMBL" id="SOZE01000050">
    <property type="protein sequence ID" value="TFF33281.1"/>
    <property type="molecule type" value="Genomic_DNA"/>
</dbReference>
<dbReference type="Proteomes" id="UP000297540">
    <property type="component" value="Unassembled WGS sequence"/>
</dbReference>
<dbReference type="CDD" id="cd13127">
    <property type="entry name" value="MATE_tuaB_like"/>
    <property type="match status" value="1"/>
</dbReference>
<feature type="transmembrane region" description="Helical" evidence="7">
    <location>
        <begin position="99"/>
        <end position="121"/>
    </location>
</feature>
<evidence type="ECO:0000256" key="5">
    <source>
        <dbReference type="ARBA" id="ARBA00022989"/>
    </source>
</evidence>
<dbReference type="Pfam" id="PF13440">
    <property type="entry name" value="Polysacc_synt_3"/>
    <property type="match status" value="1"/>
</dbReference>
<keyword evidence="3" id="KW-1003">Cell membrane</keyword>
<dbReference type="AlphaFoldDB" id="A0A4Y8S3J3"/>
<name>A0A4Y8S3J3_9SPHI</name>
<feature type="transmembrane region" description="Helical" evidence="7">
    <location>
        <begin position="439"/>
        <end position="456"/>
    </location>
</feature>
<feature type="transmembrane region" description="Helical" evidence="7">
    <location>
        <begin position="31"/>
        <end position="57"/>
    </location>
</feature>
<dbReference type="GO" id="GO:0005886">
    <property type="term" value="C:plasma membrane"/>
    <property type="evidence" value="ECO:0007669"/>
    <property type="project" value="UniProtKB-SubCell"/>
</dbReference>
<feature type="transmembrane region" description="Helical" evidence="7">
    <location>
        <begin position="382"/>
        <end position="401"/>
    </location>
</feature>
<keyword evidence="4 7" id="KW-0812">Transmembrane</keyword>
<dbReference type="PANTHER" id="PTHR30250:SF10">
    <property type="entry name" value="LIPOPOLYSACCHARIDE BIOSYNTHESIS PROTEIN WZXC"/>
    <property type="match status" value="1"/>
</dbReference>
<accession>A0A4Y8S3J3</accession>